<dbReference type="Proteomes" id="UP000823388">
    <property type="component" value="Chromosome 6N"/>
</dbReference>
<name>A0A8T0QZ16_PANVG</name>
<comment type="caution">
    <text evidence="1">The sequence shown here is derived from an EMBL/GenBank/DDBJ whole genome shotgun (WGS) entry which is preliminary data.</text>
</comment>
<evidence type="ECO:0000313" key="1">
    <source>
        <dbReference type="EMBL" id="KAG2578043.1"/>
    </source>
</evidence>
<evidence type="ECO:0000313" key="2">
    <source>
        <dbReference type="Proteomes" id="UP000823388"/>
    </source>
</evidence>
<sequence length="136" mass="15607">MGWIGKTLPARLPPLRVATKELNSFAVKDHPGEQWVCLRSRAGDGGGVKVEATMFDAAAEPFPEDAPLFRRVESLKHGRHLYLSLIIEVTWGLGRPRAQLHLLRLARRCRRPPRARPQGWQWDYCSRQFNFKFCVS</sequence>
<proteinExistence type="predicted"/>
<dbReference type="EMBL" id="CM029048">
    <property type="protein sequence ID" value="KAG2578043.1"/>
    <property type="molecule type" value="Genomic_DNA"/>
</dbReference>
<organism evidence="1 2">
    <name type="scientific">Panicum virgatum</name>
    <name type="common">Blackwell switchgrass</name>
    <dbReference type="NCBI Taxonomy" id="38727"/>
    <lineage>
        <taxon>Eukaryota</taxon>
        <taxon>Viridiplantae</taxon>
        <taxon>Streptophyta</taxon>
        <taxon>Embryophyta</taxon>
        <taxon>Tracheophyta</taxon>
        <taxon>Spermatophyta</taxon>
        <taxon>Magnoliopsida</taxon>
        <taxon>Liliopsida</taxon>
        <taxon>Poales</taxon>
        <taxon>Poaceae</taxon>
        <taxon>PACMAD clade</taxon>
        <taxon>Panicoideae</taxon>
        <taxon>Panicodae</taxon>
        <taxon>Paniceae</taxon>
        <taxon>Panicinae</taxon>
        <taxon>Panicum</taxon>
        <taxon>Panicum sect. Hiantes</taxon>
    </lineage>
</organism>
<accession>A0A8T0QZ16</accession>
<protein>
    <submittedName>
        <fullName evidence="1">Uncharacterized protein</fullName>
    </submittedName>
</protein>
<dbReference type="AlphaFoldDB" id="A0A8T0QZ16"/>
<gene>
    <name evidence="1" type="ORF">PVAP13_6NG190600</name>
</gene>
<keyword evidence="2" id="KW-1185">Reference proteome</keyword>
<reference evidence="1" key="1">
    <citation type="submission" date="2020-05" db="EMBL/GenBank/DDBJ databases">
        <title>WGS assembly of Panicum virgatum.</title>
        <authorList>
            <person name="Lovell J.T."/>
            <person name="Jenkins J."/>
            <person name="Shu S."/>
            <person name="Juenger T.E."/>
            <person name="Schmutz J."/>
        </authorList>
    </citation>
    <scope>NUCLEOTIDE SEQUENCE</scope>
    <source>
        <strain evidence="1">AP13</strain>
    </source>
</reference>